<dbReference type="KEGG" id="sshi:J5U23_00419"/>
<keyword evidence="4" id="KW-0812">Transmembrane</keyword>
<dbReference type="EMBL" id="CP077717">
    <property type="protein sequence ID" value="QXJ27552.1"/>
    <property type="molecule type" value="Genomic_DNA"/>
</dbReference>
<feature type="region of interest" description="Disordered" evidence="3">
    <location>
        <begin position="58"/>
        <end position="86"/>
    </location>
</feature>
<dbReference type="AlphaFoldDB" id="A0A8F5BLM5"/>
<evidence type="ECO:0000313" key="5">
    <source>
        <dbReference type="EMBL" id="QXJ27552.1"/>
    </source>
</evidence>
<comment type="similarity">
    <text evidence="1">Belongs to the bacterial solute-binding protein 1 family.</text>
</comment>
<dbReference type="PANTHER" id="PTHR43649:SF29">
    <property type="entry name" value="OSMOPROTECTIVE COMPOUNDS-BINDING PROTEIN GGTB"/>
    <property type="match status" value="1"/>
</dbReference>
<evidence type="ECO:0000256" key="4">
    <source>
        <dbReference type="SAM" id="Phobius"/>
    </source>
</evidence>
<accession>A0A8F5BLM5</accession>
<evidence type="ECO:0000256" key="3">
    <source>
        <dbReference type="SAM" id="MobiDB-lite"/>
    </source>
</evidence>
<reference evidence="5" key="1">
    <citation type="journal article" date="2021" name="Environ. Microbiol.">
        <title>New insights into the diversity and evolution of the archaeal mobilome from three complete genomes of Saccharolobus shibatae.</title>
        <authorList>
            <person name="Medvedeva S."/>
            <person name="Brandt D."/>
            <person name="Cvirkaite-Krupovic V."/>
            <person name="Liu Y."/>
            <person name="Severinov K."/>
            <person name="Ishino S."/>
            <person name="Ishino Y."/>
            <person name="Prangishvili D."/>
            <person name="Kalinowski J."/>
            <person name="Krupovic M."/>
        </authorList>
    </citation>
    <scope>NUCLEOTIDE SEQUENCE</scope>
    <source>
        <strain evidence="5">B12</strain>
    </source>
</reference>
<proteinExistence type="inferred from homology"/>
<dbReference type="NCBIfam" id="NF040930">
    <property type="entry name" value="ABC_arch_GlcS"/>
    <property type="match status" value="1"/>
</dbReference>
<name>A0A8F5BLM5_SACSH</name>
<organism evidence="5 6">
    <name type="scientific">Saccharolobus shibatae (strain ATCC 51178 / DSM 5389 / JCM 8931 / NBRC 15437 / B12)</name>
    <name type="common">Sulfolobus shibatae</name>
    <dbReference type="NCBI Taxonomy" id="523848"/>
    <lineage>
        <taxon>Archaea</taxon>
        <taxon>Thermoproteota</taxon>
        <taxon>Thermoprotei</taxon>
        <taxon>Sulfolobales</taxon>
        <taxon>Sulfolobaceae</taxon>
        <taxon>Saccharolobus</taxon>
    </lineage>
</organism>
<dbReference type="SUPFAM" id="SSF53850">
    <property type="entry name" value="Periplasmic binding protein-like II"/>
    <property type="match status" value="1"/>
</dbReference>
<evidence type="ECO:0000256" key="2">
    <source>
        <dbReference type="ARBA" id="ARBA00022448"/>
    </source>
</evidence>
<dbReference type="Proteomes" id="UP000694018">
    <property type="component" value="Chromosome"/>
</dbReference>
<gene>
    <name evidence="5" type="ORF">J5U23_00419</name>
</gene>
<protein>
    <recommendedName>
        <fullName evidence="7">Arabinose ABC transporter, arabinose binding protein</fullName>
    </recommendedName>
</protein>
<keyword evidence="4" id="KW-1133">Transmembrane helix</keyword>
<dbReference type="PANTHER" id="PTHR43649">
    <property type="entry name" value="ARABINOSE-BINDING PROTEIN-RELATED"/>
    <property type="match status" value="1"/>
</dbReference>
<dbReference type="Gene3D" id="3.40.190.10">
    <property type="entry name" value="Periplasmic binding protein-like II"/>
    <property type="match status" value="1"/>
</dbReference>
<evidence type="ECO:0008006" key="7">
    <source>
        <dbReference type="Google" id="ProtNLM"/>
    </source>
</evidence>
<dbReference type="InterPro" id="IPR050490">
    <property type="entry name" value="Bact_solute-bd_prot1"/>
</dbReference>
<sequence length="648" mass="72371">MLNKLGMVFIKYLRITKILESMSKRKIYKAISRTAIIIIVVVIVIAAIAGGLAAYYSSSKPTPTSTTTSSLTSVTTPSTTSTLSSSSTTTTALSNVVDFINPWGAEDPVGLKWIGGNFSIYYPGYSVQFTSLPGASGVEERYVVINDIEAGKLQGIFWAHGGPEVLSYVELLPNPHDLYNMTPLLAQEGLFQKGVTEALMAISYNGTIFGSPTNVHRAEELYFNPQILKKYNLPIPTNLSLLIYDTQQLEAHGINPWAMSGAEGGYEQLHLWFAIFLSVAAQYYGAAGAAKLSNELMYGVLNLNNVTVQKIINETDNVFLQFVGQNAVIPSWQSQSIWSALALVIKGQTVFEAGGNWLAEYAAIWYNTTTYPATQPYLNWSNITLMAMPFPGTQGIYVIDMDSVAIPTVNNPQEQAAINFAKFWTSYEGQKIWTYYKGVSVWANATDYYSTPMQWYDYQALLNTPAQNFTWAFADGTLFDDVFYFLIAQELNLQEQGSSYVPTFNAALFKAENMTFHEWQIAAKDGFGFVGQRGNPFGNYLPPWVNPNTYAYNSSYTPSFLLTPPHYLLPYLKKLGQQQTINRASNVNYYIINGINLLPYPLLVLLMIYLDQTRYKPLVNSFINKINFFSNIFLSKFLTLNSDLYLGV</sequence>
<evidence type="ECO:0000256" key="1">
    <source>
        <dbReference type="ARBA" id="ARBA00008520"/>
    </source>
</evidence>
<feature type="transmembrane region" description="Helical" evidence="4">
    <location>
        <begin position="34"/>
        <end position="56"/>
    </location>
</feature>
<keyword evidence="2" id="KW-0813">Transport</keyword>
<dbReference type="InterPro" id="IPR054925">
    <property type="entry name" value="GlcS_GBP"/>
</dbReference>
<keyword evidence="4" id="KW-0472">Membrane</keyword>
<evidence type="ECO:0000313" key="6">
    <source>
        <dbReference type="Proteomes" id="UP000694018"/>
    </source>
</evidence>